<gene>
    <name evidence="1" type="ORF">MNBD_ACTINO01-772</name>
</gene>
<accession>A0A3B0RL92</accession>
<reference evidence="1" key="1">
    <citation type="submission" date="2018-06" db="EMBL/GenBank/DDBJ databases">
        <authorList>
            <person name="Zhirakovskaya E."/>
        </authorList>
    </citation>
    <scope>NUCLEOTIDE SEQUENCE</scope>
</reference>
<proteinExistence type="predicted"/>
<organism evidence="1">
    <name type="scientific">hydrothermal vent metagenome</name>
    <dbReference type="NCBI Taxonomy" id="652676"/>
    <lineage>
        <taxon>unclassified sequences</taxon>
        <taxon>metagenomes</taxon>
        <taxon>ecological metagenomes</taxon>
    </lineage>
</organism>
<sequence length="44" mass="4907">CCEVVYALKVDPAFTVPGFLRRQAEKQIVGTALRGLKKRAEETN</sequence>
<protein>
    <submittedName>
        <fullName evidence="1">Uncharacterized protein</fullName>
    </submittedName>
</protein>
<feature type="non-terminal residue" evidence="1">
    <location>
        <position position="1"/>
    </location>
</feature>
<dbReference type="EMBL" id="UOEI01000018">
    <property type="protein sequence ID" value="VAV89516.1"/>
    <property type="molecule type" value="Genomic_DNA"/>
</dbReference>
<evidence type="ECO:0000313" key="1">
    <source>
        <dbReference type="EMBL" id="VAV89516.1"/>
    </source>
</evidence>
<dbReference type="AlphaFoldDB" id="A0A3B0RL92"/>
<name>A0A3B0RL92_9ZZZZ</name>